<evidence type="ECO:0000256" key="3">
    <source>
        <dbReference type="ARBA" id="ARBA00022729"/>
    </source>
</evidence>
<gene>
    <name evidence="6" type="ORF">A3E61_01350</name>
</gene>
<dbReference type="GO" id="GO:0030001">
    <property type="term" value="P:metal ion transport"/>
    <property type="evidence" value="ECO:0007669"/>
    <property type="project" value="InterPro"/>
</dbReference>
<proteinExistence type="inferred from homology"/>
<dbReference type="Gene3D" id="3.40.50.1980">
    <property type="entry name" value="Nitrogenase molybdenum iron protein domain"/>
    <property type="match status" value="2"/>
</dbReference>
<evidence type="ECO:0000313" key="6">
    <source>
        <dbReference type="EMBL" id="OGY58272.1"/>
    </source>
</evidence>
<dbReference type="GO" id="GO:0046872">
    <property type="term" value="F:metal ion binding"/>
    <property type="evidence" value="ECO:0007669"/>
    <property type="project" value="InterPro"/>
</dbReference>
<keyword evidence="5" id="KW-0812">Transmembrane</keyword>
<dbReference type="InterPro" id="IPR006129">
    <property type="entry name" value="AdhesinB"/>
</dbReference>
<dbReference type="AlphaFoldDB" id="A0A1G1Z0X9"/>
<evidence type="ECO:0000313" key="7">
    <source>
        <dbReference type="Proteomes" id="UP000178259"/>
    </source>
</evidence>
<keyword evidence="2 4" id="KW-0813">Transport</keyword>
<sequence>MNKIINQKTIIAFAVVIMALGFFGLTVKNSKDSQVVDIAPVKTEKIKAVTSFYPLYFFAQNIAGDRADVVNITPAGAEPHDYEPTARQVAEIEDSNLLILNGGNLESWSKNIQESIVGKKTILVTAGESLVTQEVTEEGKVVTDPHFWLSPPLAKQMIDKILQGFIKADLTNADYYINNSVNLKAEVNKLDAEYNSGLSNCKSKDIITSHASFGYLSATYHLNQVAITGISPDAEPSPKELAEVAKFAKENKVKYIFFESLVSPKLSETIATEVGAKTMVLNPLEGLTTDEISQGKNYFTEMRSNLNNLKIALQCTE</sequence>
<dbReference type="GO" id="GO:0007155">
    <property type="term" value="P:cell adhesion"/>
    <property type="evidence" value="ECO:0007669"/>
    <property type="project" value="InterPro"/>
</dbReference>
<dbReference type="InterPro" id="IPR006128">
    <property type="entry name" value="Lipoprotein_PsaA-like"/>
</dbReference>
<keyword evidence="5" id="KW-1133">Transmembrane helix</keyword>
<keyword evidence="5" id="KW-0472">Membrane</keyword>
<comment type="caution">
    <text evidence="6">The sequence shown here is derived from an EMBL/GenBank/DDBJ whole genome shotgun (WGS) entry which is preliminary data.</text>
</comment>
<dbReference type="PRINTS" id="PR00690">
    <property type="entry name" value="ADHESNFAMILY"/>
</dbReference>
<dbReference type="InterPro" id="IPR006127">
    <property type="entry name" value="ZnuA-like"/>
</dbReference>
<evidence type="ECO:0008006" key="8">
    <source>
        <dbReference type="Google" id="ProtNLM"/>
    </source>
</evidence>
<organism evidence="6 7">
    <name type="scientific">Candidatus Colwellbacteria bacterium RIFCSPHIGHO2_12_FULL_43_12</name>
    <dbReference type="NCBI Taxonomy" id="1797688"/>
    <lineage>
        <taxon>Bacteria</taxon>
        <taxon>Candidatus Colwelliibacteriota</taxon>
    </lineage>
</organism>
<evidence type="ECO:0000256" key="5">
    <source>
        <dbReference type="SAM" id="Phobius"/>
    </source>
</evidence>
<accession>A0A1G1Z0X9</accession>
<evidence type="ECO:0000256" key="4">
    <source>
        <dbReference type="RuleBase" id="RU003512"/>
    </source>
</evidence>
<name>A0A1G1Z0X9_9BACT</name>
<reference evidence="6 7" key="1">
    <citation type="journal article" date="2016" name="Nat. Commun.">
        <title>Thousands of microbial genomes shed light on interconnected biogeochemical processes in an aquifer system.</title>
        <authorList>
            <person name="Anantharaman K."/>
            <person name="Brown C.T."/>
            <person name="Hug L.A."/>
            <person name="Sharon I."/>
            <person name="Castelle C.J."/>
            <person name="Probst A.J."/>
            <person name="Thomas B.C."/>
            <person name="Singh A."/>
            <person name="Wilkins M.J."/>
            <person name="Karaoz U."/>
            <person name="Brodie E.L."/>
            <person name="Williams K.H."/>
            <person name="Hubbard S.S."/>
            <person name="Banfield J.F."/>
        </authorList>
    </citation>
    <scope>NUCLEOTIDE SEQUENCE [LARGE SCALE GENOMIC DNA]</scope>
</reference>
<dbReference type="InterPro" id="IPR050492">
    <property type="entry name" value="Bact_metal-bind_prot9"/>
</dbReference>
<dbReference type="Proteomes" id="UP000178259">
    <property type="component" value="Unassembled WGS sequence"/>
</dbReference>
<dbReference type="EMBL" id="MHIW01000032">
    <property type="protein sequence ID" value="OGY58272.1"/>
    <property type="molecule type" value="Genomic_DNA"/>
</dbReference>
<dbReference type="PRINTS" id="PR00691">
    <property type="entry name" value="ADHESINB"/>
</dbReference>
<keyword evidence="3" id="KW-0732">Signal</keyword>
<evidence type="ECO:0000256" key="2">
    <source>
        <dbReference type="ARBA" id="ARBA00022448"/>
    </source>
</evidence>
<evidence type="ECO:0000256" key="1">
    <source>
        <dbReference type="ARBA" id="ARBA00011028"/>
    </source>
</evidence>
<dbReference type="PANTHER" id="PTHR42953:SF3">
    <property type="entry name" value="HIGH-AFFINITY ZINC UPTAKE SYSTEM PROTEIN ZNUA"/>
    <property type="match status" value="1"/>
</dbReference>
<protein>
    <recommendedName>
        <fullName evidence="8">ABC transporter substrate-binding protein</fullName>
    </recommendedName>
</protein>
<dbReference type="SUPFAM" id="SSF53807">
    <property type="entry name" value="Helical backbone' metal receptor"/>
    <property type="match status" value="1"/>
</dbReference>
<dbReference type="Pfam" id="PF01297">
    <property type="entry name" value="ZnuA"/>
    <property type="match status" value="1"/>
</dbReference>
<comment type="similarity">
    <text evidence="1 4">Belongs to the bacterial solute-binding protein 9 family.</text>
</comment>
<feature type="transmembrane region" description="Helical" evidence="5">
    <location>
        <begin position="9"/>
        <end position="27"/>
    </location>
</feature>
<dbReference type="PANTHER" id="PTHR42953">
    <property type="entry name" value="HIGH-AFFINITY ZINC UPTAKE SYSTEM PROTEIN ZNUA-RELATED"/>
    <property type="match status" value="1"/>
</dbReference>